<keyword evidence="3" id="KW-1185">Reference proteome</keyword>
<feature type="transmembrane region" description="Helical" evidence="1">
    <location>
        <begin position="45"/>
        <end position="72"/>
    </location>
</feature>
<reference evidence="3" key="1">
    <citation type="journal article" date="2019" name="Int. J. Syst. Evol. Microbiol.">
        <title>The Global Catalogue of Microorganisms (GCM) 10K type strain sequencing project: providing services to taxonomists for standard genome sequencing and annotation.</title>
        <authorList>
            <consortium name="The Broad Institute Genomics Platform"/>
            <consortium name="The Broad Institute Genome Sequencing Center for Infectious Disease"/>
            <person name="Wu L."/>
            <person name="Ma J."/>
        </authorList>
    </citation>
    <scope>NUCLEOTIDE SEQUENCE [LARGE SCALE GENOMIC DNA]</scope>
    <source>
        <strain evidence="3">JCM 17810</strain>
    </source>
</reference>
<dbReference type="Proteomes" id="UP001500622">
    <property type="component" value="Unassembled WGS sequence"/>
</dbReference>
<keyword evidence="1" id="KW-0472">Membrane</keyword>
<comment type="caution">
    <text evidence="2">The sequence shown here is derived from an EMBL/GenBank/DDBJ whole genome shotgun (WGS) entry which is preliminary data.</text>
</comment>
<name>A0ABP8L3J1_9MICO</name>
<evidence type="ECO:0000313" key="2">
    <source>
        <dbReference type="EMBL" id="GAA4422047.1"/>
    </source>
</evidence>
<feature type="transmembrane region" description="Helical" evidence="1">
    <location>
        <begin position="108"/>
        <end position="133"/>
    </location>
</feature>
<protein>
    <submittedName>
        <fullName evidence="2">ECF transporter S component</fullName>
    </submittedName>
</protein>
<feature type="transmembrane region" description="Helical" evidence="1">
    <location>
        <begin position="78"/>
        <end position="96"/>
    </location>
</feature>
<keyword evidence="1" id="KW-1133">Transmembrane helix</keyword>
<organism evidence="2 3">
    <name type="scientific">Georgenia halophila</name>
    <dbReference type="NCBI Taxonomy" id="620889"/>
    <lineage>
        <taxon>Bacteria</taxon>
        <taxon>Bacillati</taxon>
        <taxon>Actinomycetota</taxon>
        <taxon>Actinomycetes</taxon>
        <taxon>Micrococcales</taxon>
        <taxon>Bogoriellaceae</taxon>
        <taxon>Georgenia</taxon>
    </lineage>
</organism>
<dbReference type="RefSeq" id="WP_345215713.1">
    <property type="nucleotide sequence ID" value="NZ_BAABGN010000006.1"/>
</dbReference>
<proteinExistence type="predicted"/>
<keyword evidence="1" id="KW-0812">Transmembrane</keyword>
<dbReference type="Gene3D" id="1.10.1760.20">
    <property type="match status" value="1"/>
</dbReference>
<gene>
    <name evidence="2" type="ORF">GCM10023169_15880</name>
</gene>
<sequence>MGLGASIRRDFTLMAILLIPVAIAINVAVGGLVKALNLWIFLDSIGTFLIAMLAGPWIGLVTGALSILLLSVTQDPTLAPWSILAAAMGFLVGWLARKGYTTTWGKAAITAALVTICSVAVSVLLSYFLFGGFNTSGVSVLTGVMVDYGDLPLFLAVVASHVPAELVDKFLSVGIAVLVVKSISDRQILRFPHGQIYVDARKKARRGASAR</sequence>
<accession>A0ABP8L3J1</accession>
<feature type="transmembrane region" description="Helical" evidence="1">
    <location>
        <begin position="12"/>
        <end position="33"/>
    </location>
</feature>
<dbReference type="EMBL" id="BAABGN010000006">
    <property type="protein sequence ID" value="GAA4422047.1"/>
    <property type="molecule type" value="Genomic_DNA"/>
</dbReference>
<evidence type="ECO:0000313" key="3">
    <source>
        <dbReference type="Proteomes" id="UP001500622"/>
    </source>
</evidence>
<evidence type="ECO:0000256" key="1">
    <source>
        <dbReference type="SAM" id="Phobius"/>
    </source>
</evidence>